<dbReference type="GO" id="GO:0008168">
    <property type="term" value="F:methyltransferase activity"/>
    <property type="evidence" value="ECO:0007669"/>
    <property type="project" value="UniProtKB-KW"/>
</dbReference>
<keyword evidence="3" id="KW-0489">Methyltransferase</keyword>
<dbReference type="EMBL" id="VFOW01000001">
    <property type="protein sequence ID" value="TQL76552.1"/>
    <property type="molecule type" value="Genomic_DNA"/>
</dbReference>
<dbReference type="CDD" id="cd02440">
    <property type="entry name" value="AdoMet_MTases"/>
    <property type="match status" value="1"/>
</dbReference>
<dbReference type="AlphaFoldDB" id="A0A543AVJ5"/>
<feature type="domain" description="Methyltransferase" evidence="1">
    <location>
        <begin position="101"/>
        <end position="161"/>
    </location>
</feature>
<dbReference type="Gene3D" id="3.40.50.150">
    <property type="entry name" value="Vaccinia Virus protein VP39"/>
    <property type="match status" value="1"/>
</dbReference>
<dbReference type="Pfam" id="PF13649">
    <property type="entry name" value="Methyltransf_25"/>
    <property type="match status" value="1"/>
</dbReference>
<organism evidence="3 4">
    <name type="scientific">Stackebrandtia endophytica</name>
    <dbReference type="NCBI Taxonomy" id="1496996"/>
    <lineage>
        <taxon>Bacteria</taxon>
        <taxon>Bacillati</taxon>
        <taxon>Actinomycetota</taxon>
        <taxon>Actinomycetes</taxon>
        <taxon>Glycomycetales</taxon>
        <taxon>Glycomycetaceae</taxon>
        <taxon>Stackebrandtia</taxon>
    </lineage>
</organism>
<evidence type="ECO:0000259" key="1">
    <source>
        <dbReference type="Pfam" id="PF13649"/>
    </source>
</evidence>
<dbReference type="InterPro" id="IPR041497">
    <property type="entry name" value="Thump-like"/>
</dbReference>
<comment type="caution">
    <text evidence="3">The sequence shown here is derived from an EMBL/GenBank/DDBJ whole genome shotgun (WGS) entry which is preliminary data.</text>
</comment>
<protein>
    <submittedName>
        <fullName evidence="3">Methyltransferase family protein</fullName>
    </submittedName>
</protein>
<dbReference type="RefSeq" id="WP_142038133.1">
    <property type="nucleotide sequence ID" value="NZ_JBHTGS010000001.1"/>
</dbReference>
<dbReference type="InterPro" id="IPR041698">
    <property type="entry name" value="Methyltransf_25"/>
</dbReference>
<dbReference type="PANTHER" id="PTHR14741:SF32">
    <property type="entry name" value="TRIMETHYLGUANOSINE SYNTHASE"/>
    <property type="match status" value="1"/>
</dbReference>
<sequence>MNDVKVSQLNSPEGLALVATATRLLAEQPERAAVALRQHTDDQALAVAAMTQATLRAAAYPKFGADAARMFFTRDGLEQASRAIVAQRRADRLAAAGVDRVADLCCGIGSDAFALAKHGLSVVAVDSDPATLELTRANAQALGLADLVETRLGRAEDADLSGMDAMFADPSRRDGSRRIFDPEQYSPPLSTLWNTSRNVSQRVCKVGPGIDHSIIPEDAEAEWVSVGGDVVEAALWRGGIATAARQATVITGNRVTELAGTGDRQAEVGKLGDYLYEPDGAVIRAHLVAELADLINARVAHPRIAYLYADALHVTPLATPYRVQEVLPFNVKKLRQLIAERGIGRLTIKKRGADVTPDKLRKELRPKGDNEATLVVTRDEGRHLAIFCEPVSLSG</sequence>
<dbReference type="GO" id="GO:0032259">
    <property type="term" value="P:methylation"/>
    <property type="evidence" value="ECO:0007669"/>
    <property type="project" value="UniProtKB-KW"/>
</dbReference>
<name>A0A543AVJ5_9ACTN</name>
<evidence type="ECO:0000259" key="2">
    <source>
        <dbReference type="Pfam" id="PF18096"/>
    </source>
</evidence>
<keyword evidence="4" id="KW-1185">Reference proteome</keyword>
<reference evidence="3 4" key="1">
    <citation type="submission" date="2019-06" db="EMBL/GenBank/DDBJ databases">
        <title>Sequencing the genomes of 1000 actinobacteria strains.</title>
        <authorList>
            <person name="Klenk H.-P."/>
        </authorList>
    </citation>
    <scope>NUCLEOTIDE SEQUENCE [LARGE SCALE GENOMIC DNA]</scope>
    <source>
        <strain evidence="3 4">DSM 45928</strain>
    </source>
</reference>
<feature type="domain" description="THUMP-like" evidence="2">
    <location>
        <begin position="319"/>
        <end position="390"/>
    </location>
</feature>
<dbReference type="InterPro" id="IPR029063">
    <property type="entry name" value="SAM-dependent_MTases_sf"/>
</dbReference>
<keyword evidence="3" id="KW-0808">Transferase</keyword>
<gene>
    <name evidence="3" type="ORF">FB566_2084</name>
</gene>
<evidence type="ECO:0000313" key="4">
    <source>
        <dbReference type="Proteomes" id="UP000317043"/>
    </source>
</evidence>
<accession>A0A543AVJ5</accession>
<dbReference type="Proteomes" id="UP000317043">
    <property type="component" value="Unassembled WGS sequence"/>
</dbReference>
<proteinExistence type="predicted"/>
<dbReference type="SUPFAM" id="SSF53335">
    <property type="entry name" value="S-adenosyl-L-methionine-dependent methyltransferases"/>
    <property type="match status" value="1"/>
</dbReference>
<dbReference type="PANTHER" id="PTHR14741">
    <property type="entry name" value="S-ADENOSYLMETHIONINE-DEPENDENT METHYLTRANSFERASE RELATED"/>
    <property type="match status" value="1"/>
</dbReference>
<dbReference type="InParanoid" id="A0A543AVJ5"/>
<dbReference type="OrthoDB" id="9810570at2"/>
<dbReference type="Pfam" id="PF18096">
    <property type="entry name" value="Thump_like"/>
    <property type="match status" value="1"/>
</dbReference>
<evidence type="ECO:0000313" key="3">
    <source>
        <dbReference type="EMBL" id="TQL76552.1"/>
    </source>
</evidence>